<dbReference type="Proteomes" id="UP001374579">
    <property type="component" value="Unassembled WGS sequence"/>
</dbReference>
<evidence type="ECO:0000256" key="3">
    <source>
        <dbReference type="ARBA" id="ARBA00022737"/>
    </source>
</evidence>
<gene>
    <name evidence="10" type="ORF">V1264_023581</name>
</gene>
<evidence type="ECO:0000313" key="11">
    <source>
        <dbReference type="Proteomes" id="UP001374579"/>
    </source>
</evidence>
<feature type="compositionally biased region" description="Polar residues" evidence="8">
    <location>
        <begin position="353"/>
        <end position="370"/>
    </location>
</feature>
<dbReference type="PROSITE" id="PS50005">
    <property type="entry name" value="TPR"/>
    <property type="match status" value="2"/>
</dbReference>
<keyword evidence="7" id="KW-0175">Coiled coil</keyword>
<evidence type="ECO:0000256" key="7">
    <source>
        <dbReference type="SAM" id="Coils"/>
    </source>
</evidence>
<feature type="domain" description="Tetratricopeptide SHNi-TPR" evidence="9">
    <location>
        <begin position="209"/>
        <end position="238"/>
    </location>
</feature>
<feature type="repeat" description="TPR" evidence="6">
    <location>
        <begin position="246"/>
        <end position="279"/>
    </location>
</feature>
<dbReference type="GO" id="GO:0034080">
    <property type="term" value="P:CENP-A containing chromatin assembly"/>
    <property type="evidence" value="ECO:0007669"/>
    <property type="project" value="TreeGrafter"/>
</dbReference>
<dbReference type="InterPro" id="IPR019734">
    <property type="entry name" value="TPR_rpt"/>
</dbReference>
<dbReference type="GO" id="GO:0006335">
    <property type="term" value="P:DNA replication-dependent chromatin assembly"/>
    <property type="evidence" value="ECO:0007669"/>
    <property type="project" value="TreeGrafter"/>
</dbReference>
<dbReference type="Pfam" id="PF10516">
    <property type="entry name" value="SHNi-TPR"/>
    <property type="match status" value="1"/>
</dbReference>
<feature type="repeat" description="TPR" evidence="6">
    <location>
        <begin position="204"/>
        <end position="237"/>
    </location>
</feature>
<name>A0AAN9GBC4_9CAEN</name>
<organism evidence="10 11">
    <name type="scientific">Littorina saxatilis</name>
    <dbReference type="NCBI Taxonomy" id="31220"/>
    <lineage>
        <taxon>Eukaryota</taxon>
        <taxon>Metazoa</taxon>
        <taxon>Spiralia</taxon>
        <taxon>Lophotrochozoa</taxon>
        <taxon>Mollusca</taxon>
        <taxon>Gastropoda</taxon>
        <taxon>Caenogastropoda</taxon>
        <taxon>Littorinimorpha</taxon>
        <taxon>Littorinoidea</taxon>
        <taxon>Littorinidae</taxon>
        <taxon>Littorina</taxon>
    </lineage>
</organism>
<comment type="similarity">
    <text evidence="2">Belongs to the NASP family.</text>
</comment>
<dbReference type="PANTHER" id="PTHR15081">
    <property type="entry name" value="NUCLEAR AUTOANTIGENIC SPERM PROTEIN NASP -RELATED"/>
    <property type="match status" value="1"/>
</dbReference>
<proteinExistence type="inferred from homology"/>
<feature type="compositionally biased region" description="Basic and acidic residues" evidence="8">
    <location>
        <begin position="391"/>
        <end position="412"/>
    </location>
</feature>
<comment type="caution">
    <text evidence="10">The sequence shown here is derived from an EMBL/GenBank/DDBJ whole genome shotgun (WGS) entry which is preliminary data.</text>
</comment>
<dbReference type="InterPro" id="IPR051730">
    <property type="entry name" value="NASP-like"/>
</dbReference>
<keyword evidence="5" id="KW-0539">Nucleus</keyword>
<dbReference type="EMBL" id="JBAMIC010000011">
    <property type="protein sequence ID" value="KAK7100670.1"/>
    <property type="molecule type" value="Genomic_DNA"/>
</dbReference>
<evidence type="ECO:0000256" key="8">
    <source>
        <dbReference type="SAM" id="MobiDB-lite"/>
    </source>
</evidence>
<evidence type="ECO:0000256" key="6">
    <source>
        <dbReference type="PROSITE-ProRule" id="PRU00339"/>
    </source>
</evidence>
<evidence type="ECO:0000256" key="1">
    <source>
        <dbReference type="ARBA" id="ARBA00004123"/>
    </source>
</evidence>
<dbReference type="Pfam" id="PF13181">
    <property type="entry name" value="TPR_8"/>
    <property type="match status" value="1"/>
</dbReference>
<evidence type="ECO:0000313" key="10">
    <source>
        <dbReference type="EMBL" id="KAK7100670.1"/>
    </source>
</evidence>
<feature type="coiled-coil region" evidence="7">
    <location>
        <begin position="259"/>
        <end position="322"/>
    </location>
</feature>
<dbReference type="AlphaFoldDB" id="A0AAN9GBC4"/>
<evidence type="ECO:0000256" key="5">
    <source>
        <dbReference type="ARBA" id="ARBA00023242"/>
    </source>
</evidence>
<dbReference type="Gene3D" id="1.25.40.10">
    <property type="entry name" value="Tetratricopeptide repeat domain"/>
    <property type="match status" value="1"/>
</dbReference>
<dbReference type="PANTHER" id="PTHR15081:SF1">
    <property type="entry name" value="NUCLEAR AUTOANTIGENIC SPERM PROTEIN"/>
    <property type="match status" value="1"/>
</dbReference>
<sequence>MSSEVSEGPSTSGSPTKDKMDARLKATNLLAQGKRNMVCQEIPTAVQQFQDACQLLSGAYGEMAKECADAYFQYGSALLELARMEQGVLGNALDGVDVDAEDDAEPNNKEQFEPVDKIGDGAGKTDKGDEKKDTEDGEEEEEEDDEEEGEEEGDEVESQEEGEKKEGEEDPEDISNLQLAWEVLELSKVIYSKEENKESQLKAAESSLKLGEVSLETEQYEQAINDLEACLKIQKEHLDSFDRAVAETHYQLGLAYHMNKQFEKAVENFKAAVNCLETKIEKLQIIVKEKPPKEQSQWVDPAESAEKEIKEIETILPEIKEKITDAVDESKSLDDFKTMAKEAMGSAFSAVAGSTTETGFGSGDGSSKSPVKSAEEKKALDISHLIRKKRKPDEEEKEVEKEVESKKAKQDESSGDAPMQNGHEKKEAEPEAMTTT</sequence>
<dbReference type="InterPro" id="IPR011990">
    <property type="entry name" value="TPR-like_helical_dom_sf"/>
</dbReference>
<keyword evidence="3" id="KW-0677">Repeat</keyword>
<evidence type="ECO:0000256" key="2">
    <source>
        <dbReference type="ARBA" id="ARBA00008402"/>
    </source>
</evidence>
<dbReference type="SUPFAM" id="SSF48452">
    <property type="entry name" value="TPR-like"/>
    <property type="match status" value="1"/>
</dbReference>
<reference evidence="10 11" key="1">
    <citation type="submission" date="2024-02" db="EMBL/GenBank/DDBJ databases">
        <title>Chromosome-scale genome assembly of the rough periwinkle Littorina saxatilis.</title>
        <authorList>
            <person name="De Jode A."/>
            <person name="Faria R."/>
            <person name="Formenti G."/>
            <person name="Sims Y."/>
            <person name="Smith T.P."/>
            <person name="Tracey A."/>
            <person name="Wood J.M.D."/>
            <person name="Zagrodzka Z.B."/>
            <person name="Johannesson K."/>
            <person name="Butlin R.K."/>
            <person name="Leder E.H."/>
        </authorList>
    </citation>
    <scope>NUCLEOTIDE SEQUENCE [LARGE SCALE GENOMIC DNA]</scope>
    <source>
        <strain evidence="10">Snail1</strain>
        <tissue evidence="10">Muscle</tissue>
    </source>
</reference>
<dbReference type="SMART" id="SM00028">
    <property type="entry name" value="TPR"/>
    <property type="match status" value="2"/>
</dbReference>
<feature type="compositionally biased region" description="Polar residues" evidence="8">
    <location>
        <begin position="1"/>
        <end position="15"/>
    </location>
</feature>
<dbReference type="GO" id="GO:0005654">
    <property type="term" value="C:nucleoplasm"/>
    <property type="evidence" value="ECO:0007669"/>
    <property type="project" value="TreeGrafter"/>
</dbReference>
<evidence type="ECO:0000256" key="4">
    <source>
        <dbReference type="ARBA" id="ARBA00022803"/>
    </source>
</evidence>
<accession>A0AAN9GBC4</accession>
<protein>
    <recommendedName>
        <fullName evidence="9">Tetratricopeptide SHNi-TPR domain-containing protein</fullName>
    </recommendedName>
</protein>
<keyword evidence="4 6" id="KW-0802">TPR repeat</keyword>
<keyword evidence="11" id="KW-1185">Reference proteome</keyword>
<evidence type="ECO:0000259" key="9">
    <source>
        <dbReference type="Pfam" id="PF10516"/>
    </source>
</evidence>
<dbReference type="GO" id="GO:0042393">
    <property type="term" value="F:histone binding"/>
    <property type="evidence" value="ECO:0007669"/>
    <property type="project" value="TreeGrafter"/>
</dbReference>
<feature type="region of interest" description="Disordered" evidence="8">
    <location>
        <begin position="1"/>
        <end position="22"/>
    </location>
</feature>
<dbReference type="InterPro" id="IPR019544">
    <property type="entry name" value="Tetratricopeptide_SHNi-TPR_dom"/>
</dbReference>
<feature type="region of interest" description="Disordered" evidence="8">
    <location>
        <begin position="353"/>
        <end position="436"/>
    </location>
</feature>
<feature type="compositionally biased region" description="Acidic residues" evidence="8">
    <location>
        <begin position="135"/>
        <end position="160"/>
    </location>
</feature>
<feature type="region of interest" description="Disordered" evidence="8">
    <location>
        <begin position="98"/>
        <end position="175"/>
    </location>
</feature>
<comment type="subcellular location">
    <subcellularLocation>
        <location evidence="1">Nucleus</location>
    </subcellularLocation>
</comment>
<feature type="compositionally biased region" description="Basic and acidic residues" evidence="8">
    <location>
        <begin position="106"/>
        <end position="134"/>
    </location>
</feature>